<feature type="compositionally biased region" description="Basic and acidic residues" evidence="1">
    <location>
        <begin position="213"/>
        <end position="224"/>
    </location>
</feature>
<feature type="transmembrane region" description="Helical" evidence="2">
    <location>
        <begin position="335"/>
        <end position="354"/>
    </location>
</feature>
<evidence type="ECO:0000256" key="2">
    <source>
        <dbReference type="SAM" id="Phobius"/>
    </source>
</evidence>
<keyword evidence="2" id="KW-0812">Transmembrane</keyword>
<proteinExistence type="predicted"/>
<dbReference type="RefSeq" id="WP_189970686.1">
    <property type="nucleotide sequence ID" value="NZ_BMVL01000007.1"/>
</dbReference>
<feature type="region of interest" description="Disordered" evidence="1">
    <location>
        <begin position="1"/>
        <end position="29"/>
    </location>
</feature>
<dbReference type="Proteomes" id="UP001519310">
    <property type="component" value="Unassembled WGS sequence"/>
</dbReference>
<keyword evidence="4" id="KW-1185">Reference proteome</keyword>
<feature type="compositionally biased region" description="Low complexity" evidence="1">
    <location>
        <begin position="131"/>
        <end position="147"/>
    </location>
</feature>
<feature type="compositionally biased region" description="Low complexity" evidence="1">
    <location>
        <begin position="92"/>
        <end position="111"/>
    </location>
</feature>
<feature type="compositionally biased region" description="Low complexity" evidence="1">
    <location>
        <begin position="250"/>
        <end position="260"/>
    </location>
</feature>
<evidence type="ECO:0000313" key="4">
    <source>
        <dbReference type="Proteomes" id="UP001519310"/>
    </source>
</evidence>
<dbReference type="EMBL" id="JAGGLQ010000009">
    <property type="protein sequence ID" value="MBP2038800.1"/>
    <property type="molecule type" value="Genomic_DNA"/>
</dbReference>
<sequence length="556" mass="57205">MTEVLTETTAPPEESSPGPTPSAPPAAGVAPVAKVEHTEGGWPAVPIAFSGTNTTAGLVATAALAGGPVAAVIAMTGAAVLGTVAARRKANTTKSKTAKAGSKAKQAASTARHASTPAGRGTAGGRIPAQPRSSGRAGTSGSRPGTGQTTGRHGAGQSRHRAGSPTVGRTGATSKTLPGTPAKGRGTVLGRVAKQADRLGGGRAGQVRALRAQSRDGKPSRAEARTATSQARRQVADARRATKAADRAARATNARGPAARTLAKGMSKAAAARDKAVGKARAAHDRGTAKAVASGRQGVRSAAHRARVAQLAAPAQKAARRALRRSALRFQARRAFAALLGGAMGALGFISTPLGRKLGWAWLMHPGRRLYRRLVGRAADERDTRDGQIRAELTDAEQAADAEATAELNEDEQQIGGRVQRPASTIPAPPTTQGAPTMSTASGTGFRFEELAAEMEAAAQQYEPEGCMEILAMIEGLPSAFASIAAVMGILAERSDEEFPLDKAVAETFRDCFGAVMAAASLAEEMGPVFRRVHEADIARHEDPRNGYEAEKGWNV</sequence>
<feature type="region of interest" description="Disordered" evidence="1">
    <location>
        <begin position="90"/>
        <end position="260"/>
    </location>
</feature>
<feature type="compositionally biased region" description="Basic and acidic residues" evidence="1">
    <location>
        <begin position="234"/>
        <end position="249"/>
    </location>
</feature>
<keyword evidence="2" id="KW-0472">Membrane</keyword>
<feature type="region of interest" description="Disordered" evidence="1">
    <location>
        <begin position="396"/>
        <end position="439"/>
    </location>
</feature>
<name>A0ABS4L9L2_STRAV</name>
<comment type="caution">
    <text evidence="3">The sequence shown here is derived from an EMBL/GenBank/DDBJ whole genome shotgun (WGS) entry which is preliminary data.</text>
</comment>
<gene>
    <name evidence="3" type="ORF">J2Z77_004613</name>
</gene>
<evidence type="ECO:0000313" key="3">
    <source>
        <dbReference type="EMBL" id="MBP2038800.1"/>
    </source>
</evidence>
<accession>A0ABS4L9L2</accession>
<organism evidence="3 4">
    <name type="scientific">Streptomyces avidinii</name>
    <dbReference type="NCBI Taxonomy" id="1895"/>
    <lineage>
        <taxon>Bacteria</taxon>
        <taxon>Bacillati</taxon>
        <taxon>Actinomycetota</taxon>
        <taxon>Actinomycetes</taxon>
        <taxon>Kitasatosporales</taxon>
        <taxon>Streptomycetaceae</taxon>
        <taxon>Streptomyces</taxon>
    </lineage>
</organism>
<protein>
    <submittedName>
        <fullName evidence="3">Uncharacterized protein</fullName>
    </submittedName>
</protein>
<feature type="transmembrane region" description="Helical" evidence="2">
    <location>
        <begin position="58"/>
        <end position="86"/>
    </location>
</feature>
<feature type="compositionally biased region" description="Low complexity" evidence="1">
    <location>
        <begin position="7"/>
        <end position="17"/>
    </location>
</feature>
<evidence type="ECO:0000256" key="1">
    <source>
        <dbReference type="SAM" id="MobiDB-lite"/>
    </source>
</evidence>
<keyword evidence="2" id="KW-1133">Transmembrane helix</keyword>
<reference evidence="3 4" key="1">
    <citation type="submission" date="2021-03" db="EMBL/GenBank/DDBJ databases">
        <title>Genomic Encyclopedia of Type Strains, Phase IV (KMG-IV): sequencing the most valuable type-strain genomes for metagenomic binning, comparative biology and taxonomic classification.</title>
        <authorList>
            <person name="Goeker M."/>
        </authorList>
    </citation>
    <scope>NUCLEOTIDE SEQUENCE [LARGE SCALE GENOMIC DNA]</scope>
    <source>
        <strain evidence="3 4">DSM 40526</strain>
    </source>
</reference>